<feature type="region of interest" description="Disordered" evidence="1">
    <location>
        <begin position="111"/>
        <end position="135"/>
    </location>
</feature>
<name>A0A7C8MFY5_9PLEO</name>
<sequence length="135" mass="14121">MSTPDVPIFARAGAGDPRHAGRAIQARGALPNTTHLASSLTAPKSGKLAASAPGTLGIWVLGAGPGDYPFPSACDIDPGTELKHSSYQSLALLPPNALLCRVALRGTLHPHRKPTPYVTVQRGSQNDVHPPIRPR</sequence>
<gene>
    <name evidence="2" type="ORF">BDV95DRAFT_591367</name>
</gene>
<proteinExistence type="predicted"/>
<evidence type="ECO:0000256" key="1">
    <source>
        <dbReference type="SAM" id="MobiDB-lite"/>
    </source>
</evidence>
<dbReference type="AlphaFoldDB" id="A0A7C8MFY5"/>
<keyword evidence="3" id="KW-1185">Reference proteome</keyword>
<organism evidence="2 3">
    <name type="scientific">Massariosphaeria phaeospora</name>
    <dbReference type="NCBI Taxonomy" id="100035"/>
    <lineage>
        <taxon>Eukaryota</taxon>
        <taxon>Fungi</taxon>
        <taxon>Dikarya</taxon>
        <taxon>Ascomycota</taxon>
        <taxon>Pezizomycotina</taxon>
        <taxon>Dothideomycetes</taxon>
        <taxon>Pleosporomycetidae</taxon>
        <taxon>Pleosporales</taxon>
        <taxon>Pleosporales incertae sedis</taxon>
        <taxon>Massariosphaeria</taxon>
    </lineage>
</organism>
<dbReference type="Proteomes" id="UP000481861">
    <property type="component" value="Unassembled WGS sequence"/>
</dbReference>
<dbReference type="EMBL" id="JAADJZ010000004">
    <property type="protein sequence ID" value="KAF2875961.1"/>
    <property type="molecule type" value="Genomic_DNA"/>
</dbReference>
<protein>
    <submittedName>
        <fullName evidence="2">Uncharacterized protein</fullName>
    </submittedName>
</protein>
<comment type="caution">
    <text evidence="2">The sequence shown here is derived from an EMBL/GenBank/DDBJ whole genome shotgun (WGS) entry which is preliminary data.</text>
</comment>
<reference evidence="2 3" key="1">
    <citation type="submission" date="2020-01" db="EMBL/GenBank/DDBJ databases">
        <authorList>
            <consortium name="DOE Joint Genome Institute"/>
            <person name="Haridas S."/>
            <person name="Albert R."/>
            <person name="Binder M."/>
            <person name="Bloem J."/>
            <person name="Labutti K."/>
            <person name="Salamov A."/>
            <person name="Andreopoulos B."/>
            <person name="Baker S.E."/>
            <person name="Barry K."/>
            <person name="Bills G."/>
            <person name="Bluhm B.H."/>
            <person name="Cannon C."/>
            <person name="Castanera R."/>
            <person name="Culley D.E."/>
            <person name="Daum C."/>
            <person name="Ezra D."/>
            <person name="Gonzalez J.B."/>
            <person name="Henrissat B."/>
            <person name="Kuo A."/>
            <person name="Liang C."/>
            <person name="Lipzen A."/>
            <person name="Lutzoni F."/>
            <person name="Magnuson J."/>
            <person name="Mondo S."/>
            <person name="Nolan M."/>
            <person name="Ohm R."/>
            <person name="Pangilinan J."/>
            <person name="Park H.-J.H."/>
            <person name="Ramirez L."/>
            <person name="Alfaro M."/>
            <person name="Sun H."/>
            <person name="Tritt A."/>
            <person name="Yoshinaga Y."/>
            <person name="Zwiers L.-H.L."/>
            <person name="Turgeon B.G."/>
            <person name="Goodwin S.B."/>
            <person name="Spatafora J.W."/>
            <person name="Crous P.W."/>
            <person name="Grigoriev I.V."/>
        </authorList>
    </citation>
    <scope>NUCLEOTIDE SEQUENCE [LARGE SCALE GENOMIC DNA]</scope>
    <source>
        <strain evidence="2 3">CBS 611.86</strain>
    </source>
</reference>
<evidence type="ECO:0000313" key="3">
    <source>
        <dbReference type="Proteomes" id="UP000481861"/>
    </source>
</evidence>
<evidence type="ECO:0000313" key="2">
    <source>
        <dbReference type="EMBL" id="KAF2875961.1"/>
    </source>
</evidence>
<accession>A0A7C8MFY5</accession>